<evidence type="ECO:0008006" key="3">
    <source>
        <dbReference type="Google" id="ProtNLM"/>
    </source>
</evidence>
<dbReference type="SUPFAM" id="SSF50494">
    <property type="entry name" value="Trypsin-like serine proteases"/>
    <property type="match status" value="1"/>
</dbReference>
<evidence type="ECO:0000313" key="2">
    <source>
        <dbReference type="Proteomes" id="UP001187868"/>
    </source>
</evidence>
<dbReference type="RefSeq" id="WP_226061704.1">
    <property type="nucleotide sequence ID" value="NZ_CP104920.1"/>
</dbReference>
<dbReference type="Proteomes" id="UP001187868">
    <property type="component" value="Unassembled WGS sequence"/>
</dbReference>
<keyword evidence="2" id="KW-1185">Reference proteome</keyword>
<dbReference type="InterPro" id="IPR009003">
    <property type="entry name" value="Peptidase_S1_PA"/>
</dbReference>
<comment type="caution">
    <text evidence="1">The sequence shown here is derived from an EMBL/GenBank/DDBJ whole genome shotgun (WGS) entry which is preliminary data.</text>
</comment>
<evidence type="ECO:0000313" key="1">
    <source>
        <dbReference type="EMBL" id="MDV7041543.1"/>
    </source>
</evidence>
<sequence length="331" mass="37344">MMIINEPKKRLTDEAIKNIPEPTKDKIKSIIENATVLLSGDGFTGSGVLLYSQGNTYYVLTAAHNILISAKGRNIVPSLDVAKLINNKDNTEKLFSNFKERCCVKFNVGDSRIMTETEFVNPKIISARLVDKWDTDLCLLKFDSGEFRKPQRTLWGELTQDGLKEKLNKQNEFLSVLNDKVYEKKDKNPKYVFIQAGYGMLVRGSAENYIGTLNNLKYRVVDFIRNSQTEKFDIGPYGVKIDDSTCLYNNVLLFASDKDDTSMPGDSGGPVYGVELYNDDPKPLIYLVGITLGSDFYKDGEVKIKDDTQEPDGYKNNAATSTQPFFDKFVY</sequence>
<proteinExistence type="predicted"/>
<accession>A0ABU4EBY6</accession>
<name>A0ABU4EBY6_9GAMM</name>
<dbReference type="EMBL" id="JAWLLM010000002">
    <property type="protein sequence ID" value="MDV7041543.1"/>
    <property type="molecule type" value="Genomic_DNA"/>
</dbReference>
<protein>
    <recommendedName>
        <fullName evidence="3">Peptidase S1 domain-containing protein</fullName>
    </recommendedName>
</protein>
<dbReference type="PROSITE" id="PS00135">
    <property type="entry name" value="TRYPSIN_SER"/>
    <property type="match status" value="1"/>
</dbReference>
<organism evidence="1 2">
    <name type="scientific">Dickeya solani</name>
    <dbReference type="NCBI Taxonomy" id="1089444"/>
    <lineage>
        <taxon>Bacteria</taxon>
        <taxon>Pseudomonadati</taxon>
        <taxon>Pseudomonadota</taxon>
        <taxon>Gammaproteobacteria</taxon>
        <taxon>Enterobacterales</taxon>
        <taxon>Pectobacteriaceae</taxon>
        <taxon>Dickeya</taxon>
    </lineage>
</organism>
<reference evidence="1 2" key="1">
    <citation type="submission" date="2023-10" db="EMBL/GenBank/DDBJ databases">
        <title>Clonality and diversity in the soft rot Dickeya solani phytopathogen.</title>
        <authorList>
            <person name="Pedron J."/>
            <person name="Van Gijisegem F."/>
            <person name="Portier P."/>
            <person name="Taghouti G."/>
        </authorList>
    </citation>
    <scope>NUCLEOTIDE SEQUENCE [LARGE SCALE GENOMIC DNA]</scope>
    <source>
        <strain evidence="1 2">FVG2-MFV017-A9</strain>
    </source>
</reference>
<dbReference type="InterPro" id="IPR033116">
    <property type="entry name" value="TRYPSIN_SER"/>
</dbReference>
<gene>
    <name evidence="1" type="ORF">RUJ08_05325</name>
</gene>